<evidence type="ECO:0000313" key="6">
    <source>
        <dbReference type="EMBL" id="KAB7789701.1"/>
    </source>
</evidence>
<dbReference type="GO" id="GO:0004518">
    <property type="term" value="F:nuclease activity"/>
    <property type="evidence" value="ECO:0007669"/>
    <property type="project" value="UniProtKB-KW"/>
</dbReference>
<keyword evidence="1" id="KW-0540">Nuclease</keyword>
<keyword evidence="3" id="KW-0378">Hydrolase</keyword>
<dbReference type="EMBL" id="WBVT01000035">
    <property type="protein sequence ID" value="KAB7789701.1"/>
    <property type="molecule type" value="Genomic_DNA"/>
</dbReference>
<evidence type="ECO:0000256" key="1">
    <source>
        <dbReference type="ARBA" id="ARBA00022722"/>
    </source>
</evidence>
<dbReference type="SUPFAM" id="SSF88723">
    <property type="entry name" value="PIN domain-like"/>
    <property type="match status" value="1"/>
</dbReference>
<dbReference type="Pfam" id="PF13470">
    <property type="entry name" value="PIN_3"/>
    <property type="match status" value="1"/>
</dbReference>
<evidence type="ECO:0000256" key="3">
    <source>
        <dbReference type="ARBA" id="ARBA00022801"/>
    </source>
</evidence>
<dbReference type="InterPro" id="IPR002716">
    <property type="entry name" value="PIN_dom"/>
</dbReference>
<feature type="domain" description="PIN" evidence="5">
    <location>
        <begin position="2"/>
        <end position="118"/>
    </location>
</feature>
<name>A0A6I1GTA8_9BIFI</name>
<dbReference type="AlphaFoldDB" id="A0A6I1GTA8"/>
<keyword evidence="2" id="KW-0479">Metal-binding</keyword>
<evidence type="ECO:0000313" key="7">
    <source>
        <dbReference type="Proteomes" id="UP000441772"/>
    </source>
</evidence>
<gene>
    <name evidence="6" type="ORF">F7D09_1791</name>
</gene>
<evidence type="ECO:0000259" key="5">
    <source>
        <dbReference type="Pfam" id="PF13470"/>
    </source>
</evidence>
<dbReference type="InterPro" id="IPR029060">
    <property type="entry name" value="PIN-like_dom_sf"/>
</dbReference>
<accession>A0A6I1GTA8</accession>
<evidence type="ECO:0000256" key="4">
    <source>
        <dbReference type="ARBA" id="ARBA00022842"/>
    </source>
</evidence>
<dbReference type="RefSeq" id="WP_152235190.1">
    <property type="nucleotide sequence ID" value="NZ_JBHSKZ010000053.1"/>
</dbReference>
<sequence>MKLLFDTNILLDVCDDKRVPFHEHGIMLLERTVLHPDIEIMASVASLNDVYYVLRRRFADERASREVIGKLMGILEIRPLLERHVRTAYASDEPDFEDGLIRAVAEDSGVDIIVTRDAKAFQHCAIPSMDAAQCLAALRKDARP</sequence>
<organism evidence="6 7">
    <name type="scientific">Bifidobacterium leontopitheci</name>
    <dbReference type="NCBI Taxonomy" id="2650774"/>
    <lineage>
        <taxon>Bacteria</taxon>
        <taxon>Bacillati</taxon>
        <taxon>Actinomycetota</taxon>
        <taxon>Actinomycetes</taxon>
        <taxon>Bifidobacteriales</taxon>
        <taxon>Bifidobacteriaceae</taxon>
        <taxon>Bifidobacterium</taxon>
    </lineage>
</organism>
<evidence type="ECO:0000256" key="2">
    <source>
        <dbReference type="ARBA" id="ARBA00022723"/>
    </source>
</evidence>
<dbReference type="CDD" id="cd09854">
    <property type="entry name" value="PIN_VapC-like"/>
    <property type="match status" value="1"/>
</dbReference>
<protein>
    <submittedName>
        <fullName evidence="6">Twitching motility protein PilT</fullName>
    </submittedName>
</protein>
<keyword evidence="7" id="KW-1185">Reference proteome</keyword>
<dbReference type="Gene3D" id="3.40.50.1010">
    <property type="entry name" value="5'-nuclease"/>
    <property type="match status" value="1"/>
</dbReference>
<dbReference type="GO" id="GO:0046872">
    <property type="term" value="F:metal ion binding"/>
    <property type="evidence" value="ECO:0007669"/>
    <property type="project" value="UniProtKB-KW"/>
</dbReference>
<reference evidence="6 7" key="1">
    <citation type="submission" date="2019-09" db="EMBL/GenBank/DDBJ databases">
        <title>Characterization of the phylogenetic diversity of two novel species belonging to the genus Bifidobacterium: Bifidobacterium cebidarum sp. nov. and Bifidobacterium leontopitheci sp. nov.</title>
        <authorList>
            <person name="Lugli G.A."/>
            <person name="Duranti S."/>
            <person name="Milani C."/>
            <person name="Turroni F."/>
            <person name="Ventura M."/>
        </authorList>
    </citation>
    <scope>NUCLEOTIDE SEQUENCE [LARGE SCALE GENOMIC DNA]</scope>
    <source>
        <strain evidence="6 7">LMG 31471</strain>
    </source>
</reference>
<dbReference type="GO" id="GO:0016787">
    <property type="term" value="F:hydrolase activity"/>
    <property type="evidence" value="ECO:0007669"/>
    <property type="project" value="UniProtKB-KW"/>
</dbReference>
<keyword evidence="4" id="KW-0460">Magnesium</keyword>
<dbReference type="Proteomes" id="UP000441772">
    <property type="component" value="Unassembled WGS sequence"/>
</dbReference>
<comment type="caution">
    <text evidence="6">The sequence shown here is derived from an EMBL/GenBank/DDBJ whole genome shotgun (WGS) entry which is preliminary data.</text>
</comment>
<proteinExistence type="predicted"/>